<organism evidence="2 3">
    <name type="scientific">Vibrio ishigakensis</name>
    <dbReference type="NCBI Taxonomy" id="1481914"/>
    <lineage>
        <taxon>Bacteria</taxon>
        <taxon>Pseudomonadati</taxon>
        <taxon>Pseudomonadota</taxon>
        <taxon>Gammaproteobacteria</taxon>
        <taxon>Vibrionales</taxon>
        <taxon>Vibrionaceae</taxon>
        <taxon>Vibrio</taxon>
    </lineage>
</organism>
<reference evidence="2 3" key="1">
    <citation type="submission" date="2015-01" db="EMBL/GenBank/DDBJ databases">
        <title>Vibrio sp. C94 JCM 19241 whole genome shotgun sequence.</title>
        <authorList>
            <person name="Sawabe T."/>
            <person name="Meirelles P."/>
            <person name="Feng G."/>
            <person name="Sayaka M."/>
            <person name="Hattori M."/>
            <person name="Ohkuma M."/>
        </authorList>
    </citation>
    <scope>NUCLEOTIDE SEQUENCE [LARGE SCALE GENOMIC DNA]</scope>
    <source>
        <strain evidence="3">JCM 19241</strain>
    </source>
</reference>
<sequence>MFAIKDDDRKNYVEINAIHDEMGYRQIREALAAQYNLSNLEPNIQVWNVDVRGDRSLTLQHVPHQRIPLAKSYEDVLKHLYRLWGFDVILEEVKESGRRDILATCPKRATTANTSKPIKPATAGFFIS</sequence>
<reference evidence="2 3" key="2">
    <citation type="submission" date="2015-01" db="EMBL/GenBank/DDBJ databases">
        <authorList>
            <consortium name="NBRP consortium"/>
            <person name="Sawabe T."/>
            <person name="Meirelles P."/>
            <person name="Feng G."/>
            <person name="Sayaka M."/>
            <person name="Hattori M."/>
            <person name="Ohkuma M."/>
        </authorList>
    </citation>
    <scope>NUCLEOTIDE SEQUENCE [LARGE SCALE GENOMIC DNA]</scope>
    <source>
        <strain evidence="3">JCM 19241</strain>
    </source>
</reference>
<proteinExistence type="predicted"/>
<dbReference type="Pfam" id="PF24755">
    <property type="entry name" value="SpoVR_C"/>
    <property type="match status" value="1"/>
</dbReference>
<feature type="domain" description="SpoVR-like C-terminal" evidence="1">
    <location>
        <begin position="42"/>
        <end position="95"/>
    </location>
</feature>
<protein>
    <submittedName>
        <fullName evidence="2">SpoVR-like protein</fullName>
    </submittedName>
</protein>
<dbReference type="PANTHER" id="PTHR30029:SF2">
    <property type="entry name" value="STAGE V SPORULATION PROTEIN R"/>
    <property type="match status" value="1"/>
</dbReference>
<name>A0A0B8QN78_9VIBR</name>
<dbReference type="EMBL" id="BBSC01000006">
    <property type="protein sequence ID" value="GAM76473.1"/>
    <property type="molecule type" value="Genomic_DNA"/>
</dbReference>
<evidence type="ECO:0000313" key="2">
    <source>
        <dbReference type="EMBL" id="GAM76473.1"/>
    </source>
</evidence>
<dbReference type="Proteomes" id="UP000031666">
    <property type="component" value="Unassembled WGS sequence"/>
</dbReference>
<dbReference type="InterPro" id="IPR007390">
    <property type="entry name" value="Spore_V_R"/>
</dbReference>
<comment type="caution">
    <text evidence="2">The sequence shown here is derived from an EMBL/GenBank/DDBJ whole genome shotgun (WGS) entry which is preliminary data.</text>
</comment>
<accession>A0A0B8QN78</accession>
<evidence type="ECO:0000259" key="1">
    <source>
        <dbReference type="Pfam" id="PF24755"/>
    </source>
</evidence>
<dbReference type="AlphaFoldDB" id="A0A0B8QN78"/>
<dbReference type="STRING" id="1481914.JCM19241_4010"/>
<dbReference type="InterPro" id="IPR057008">
    <property type="entry name" value="SpoVR-like_C"/>
</dbReference>
<evidence type="ECO:0000313" key="3">
    <source>
        <dbReference type="Proteomes" id="UP000031666"/>
    </source>
</evidence>
<dbReference type="PANTHER" id="PTHR30029">
    <property type="entry name" value="STAGE V SPORULATION PROTEIN R"/>
    <property type="match status" value="1"/>
</dbReference>
<gene>
    <name evidence="2" type="ORF">JCM19241_4010</name>
</gene>